<gene>
    <name evidence="1" type="ORF">CIC26_01740</name>
</gene>
<dbReference type="AlphaFoldDB" id="A0A2A6DES4"/>
<proteinExistence type="predicted"/>
<evidence type="ECO:0000313" key="1">
    <source>
        <dbReference type="EMBL" id="PDN88415.1"/>
    </source>
</evidence>
<reference evidence="1" key="1">
    <citation type="submission" date="2017-08" db="EMBL/GenBank/DDBJ databases">
        <title>Whole genome sequencing of Salmonella enterica.</title>
        <authorList>
            <person name="Bell R."/>
            <person name="Levy K."/>
        </authorList>
    </citation>
    <scope>NUCLEOTIDE SEQUENCE [LARGE SCALE GENOMIC DNA]</scope>
    <source>
        <strain evidence="1">CFSAN060805</strain>
    </source>
</reference>
<sequence length="36" mass="4437">MLWRDTQRVKSVFILSSVLIKMSSRPEKYRNEEMYD</sequence>
<accession>A0A2A6DES4</accession>
<organism evidence="1">
    <name type="scientific">Salmonella enterica</name>
    <name type="common">Salmonella choleraesuis</name>
    <dbReference type="NCBI Taxonomy" id="28901"/>
    <lineage>
        <taxon>Bacteria</taxon>
        <taxon>Pseudomonadati</taxon>
        <taxon>Pseudomonadota</taxon>
        <taxon>Gammaproteobacteria</taxon>
        <taxon>Enterobacterales</taxon>
        <taxon>Enterobacteriaceae</taxon>
        <taxon>Salmonella</taxon>
    </lineage>
</organism>
<dbReference type="EMBL" id="NPLM01000001">
    <property type="protein sequence ID" value="PDN88415.1"/>
    <property type="molecule type" value="Genomic_DNA"/>
</dbReference>
<protein>
    <submittedName>
        <fullName evidence="1">Multidrug transporter</fullName>
    </submittedName>
</protein>
<name>A0A2A6DES4_SALER</name>
<comment type="caution">
    <text evidence="1">The sequence shown here is derived from an EMBL/GenBank/DDBJ whole genome shotgun (WGS) entry which is preliminary data.</text>
</comment>
<dbReference type="Proteomes" id="UP000873581">
    <property type="component" value="Unassembled WGS sequence"/>
</dbReference>